<dbReference type="AlphaFoldDB" id="A0A4V3DJK3"/>
<evidence type="ECO:0000313" key="4">
    <source>
        <dbReference type="EMBL" id="TDR30492.1"/>
    </source>
</evidence>
<dbReference type="Proteomes" id="UP000294480">
    <property type="component" value="Unassembled WGS sequence"/>
</dbReference>
<feature type="domain" description="HD/PDEase" evidence="3">
    <location>
        <begin position="129"/>
        <end position="301"/>
    </location>
</feature>
<feature type="region of interest" description="Disordered" evidence="1">
    <location>
        <begin position="513"/>
        <end position="566"/>
    </location>
</feature>
<dbReference type="CDD" id="cd00077">
    <property type="entry name" value="HDc"/>
    <property type="match status" value="1"/>
</dbReference>
<feature type="compositionally biased region" description="Polar residues" evidence="1">
    <location>
        <begin position="526"/>
        <end position="538"/>
    </location>
</feature>
<keyword evidence="4" id="KW-0067">ATP-binding</keyword>
<dbReference type="EMBL" id="SNZE01000020">
    <property type="protein sequence ID" value="TDR30492.1"/>
    <property type="molecule type" value="Genomic_DNA"/>
</dbReference>
<dbReference type="Pfam" id="PF07515">
    <property type="entry name" value="TraI_2_C"/>
    <property type="match status" value="1"/>
</dbReference>
<dbReference type="NCBIfam" id="NF041494">
    <property type="entry name" value="MobH"/>
    <property type="match status" value="1"/>
</dbReference>
<keyword evidence="2" id="KW-0812">Transmembrane</keyword>
<comment type="caution">
    <text evidence="4">The sequence shown here is derived from an EMBL/GenBank/DDBJ whole genome shotgun (WGS) entry which is preliminary data.</text>
</comment>
<dbReference type="InterPro" id="IPR036390">
    <property type="entry name" value="WH_DNA-bd_sf"/>
</dbReference>
<feature type="region of interest" description="Disordered" evidence="1">
    <location>
        <begin position="453"/>
        <end position="485"/>
    </location>
</feature>
<dbReference type="SUPFAM" id="SSF46785">
    <property type="entry name" value="Winged helix' DNA-binding domain"/>
    <property type="match status" value="1"/>
</dbReference>
<dbReference type="Gene3D" id="1.10.3210.40">
    <property type="match status" value="1"/>
</dbReference>
<sequence>MKTVLIHWLQTITNWAQTVPQYYFLFALGCSSLALIYIIITLVRSSSHTEPSDEAIEVKPLVTVAGNKMLIQSGRHLLEDERRDVLVQDIKDKLGLSVSSFNNDVMPLLVQFAEFVQGVPASESHHHAHPFGLLDHSLETANIALRLMGGKELPLNTPTEDRKYLGPSWKYGILCAALLHDVAKPLTSVIVDLYEDPQDKDGRVWRADLSDMRMGKRFKWYTVRFPEVHSNYKLHTQLAWSLFNRIVPMHAIMWMSETDPKLMAQLEQFLTGDTSIEPFKNLVIAADRESTQLNLASDQRVRFASAKRTPLVEKLMTGLREMCEERGAYFSIGKDAGGNLFIQDDKVFIVSKVCGDNLRRYLQDRGHRDIPHDNERIFDTLAEYNAVLRNPFDATKAIWNLEIAMKSGNESKTQVLTCLCFNIKKLYGTEKFPAPYLGTITPIDQAQATIAKAAENHEKQQQKAQKGELGKSELSDPDEPMHSPEEIETSNLALGILKTAINDSAAALGGYEHSSVPQADEVPDEAQTSSASATTNEVVETPEADEPAQKSKTAEPPAPPVELKTQGNVANLTQSKNALKRLKAIGQPPKDLNLATAEEIDEGAVVAAKTKPQNNPPSKPVAQPVSETVPNTKQKEEKTEYLSKEHSVTPDDNIVNEPRIINPVHLTQPSLKAIQIKSHITEKHLMNNPSSLDPTPTEHISDQELGLRFINWLQTGLASKEIEINNSNAFVHVVPQGLLLVTPRVFQEFTNNAHHAITDRNSPSAKVQAAFERLKLHKRNKSGVSGHHRVKVLAVNGRPTTVFTAYWITTEDSKHLIAELPSVNPHIELLENGPRFEK</sequence>
<name>A0A4V3DJK3_9BURK</name>
<evidence type="ECO:0000313" key="5">
    <source>
        <dbReference type="Proteomes" id="UP000294480"/>
    </source>
</evidence>
<proteinExistence type="predicted"/>
<dbReference type="InterPro" id="IPR011093">
    <property type="entry name" value="TraI_2_C"/>
</dbReference>
<keyword evidence="2" id="KW-1133">Transmembrane helix</keyword>
<evidence type="ECO:0000259" key="3">
    <source>
        <dbReference type="SMART" id="SM00471"/>
    </source>
</evidence>
<keyword evidence="4" id="KW-0347">Helicase</keyword>
<feature type="region of interest" description="Disordered" evidence="1">
    <location>
        <begin position="609"/>
        <end position="655"/>
    </location>
</feature>
<dbReference type="InterPro" id="IPR003607">
    <property type="entry name" value="HD/PDEase_dom"/>
</dbReference>
<reference evidence="4 5" key="1">
    <citation type="submission" date="2019-03" db="EMBL/GenBank/DDBJ databases">
        <title>Genomic Encyclopedia of Type Strains, Phase IV (KMG-IV): sequencing the most valuable type-strain genomes for metagenomic binning, comparative biology and taxonomic classification.</title>
        <authorList>
            <person name="Goeker M."/>
        </authorList>
    </citation>
    <scope>NUCLEOTIDE SEQUENCE [LARGE SCALE GENOMIC DNA]</scope>
    <source>
        <strain evidence="4 5">DSM 102852</strain>
    </source>
</reference>
<dbReference type="OrthoDB" id="6190309at2"/>
<dbReference type="GO" id="GO:0004386">
    <property type="term" value="F:helicase activity"/>
    <property type="evidence" value="ECO:0007669"/>
    <property type="project" value="UniProtKB-KW"/>
</dbReference>
<dbReference type="Pfam" id="PF07514">
    <property type="entry name" value="TraI_2"/>
    <property type="match status" value="1"/>
</dbReference>
<feature type="compositionally biased region" description="Basic and acidic residues" evidence="1">
    <location>
        <begin position="454"/>
        <end position="485"/>
    </location>
</feature>
<gene>
    <name evidence="4" type="ORF">DFR44_1202</name>
</gene>
<accession>A0A4V3DJK3</accession>
<dbReference type="InterPro" id="IPR011119">
    <property type="entry name" value="Unchr_helicase_relaxase_TraI"/>
</dbReference>
<dbReference type="SMART" id="SM00471">
    <property type="entry name" value="HDc"/>
    <property type="match status" value="1"/>
</dbReference>
<feature type="compositionally biased region" description="Basic and acidic residues" evidence="1">
    <location>
        <begin position="633"/>
        <end position="649"/>
    </location>
</feature>
<keyword evidence="4" id="KW-0547">Nucleotide-binding</keyword>
<protein>
    <submittedName>
        <fullName evidence="4">Putative conjugal transfer nickase/helicase TraI C-term</fullName>
    </submittedName>
</protein>
<dbReference type="RefSeq" id="WP_133621080.1">
    <property type="nucleotide sequence ID" value="NZ_SNZE01000020.1"/>
</dbReference>
<keyword evidence="2" id="KW-0472">Membrane</keyword>
<keyword evidence="5" id="KW-1185">Reference proteome</keyword>
<keyword evidence="4" id="KW-0378">Hydrolase</keyword>
<organism evidence="4 5">
    <name type="scientific">Hydromonas duriensis</name>
    <dbReference type="NCBI Taxonomy" id="1527608"/>
    <lineage>
        <taxon>Bacteria</taxon>
        <taxon>Pseudomonadati</taxon>
        <taxon>Pseudomonadota</taxon>
        <taxon>Betaproteobacteria</taxon>
        <taxon>Burkholderiales</taxon>
        <taxon>Burkholderiaceae</taxon>
        <taxon>Hydromonas</taxon>
    </lineage>
</organism>
<evidence type="ECO:0000256" key="2">
    <source>
        <dbReference type="SAM" id="Phobius"/>
    </source>
</evidence>
<dbReference type="PROSITE" id="PS51257">
    <property type="entry name" value="PROKAR_LIPOPROTEIN"/>
    <property type="match status" value="1"/>
</dbReference>
<evidence type="ECO:0000256" key="1">
    <source>
        <dbReference type="SAM" id="MobiDB-lite"/>
    </source>
</evidence>
<feature type="transmembrane region" description="Helical" evidence="2">
    <location>
        <begin position="21"/>
        <end position="43"/>
    </location>
</feature>